<keyword evidence="2 5" id="KW-0812">Transmembrane</keyword>
<dbReference type="GO" id="GO:0012505">
    <property type="term" value="C:endomembrane system"/>
    <property type="evidence" value="ECO:0007669"/>
    <property type="project" value="UniProtKB-SubCell"/>
</dbReference>
<evidence type="ECO:0000256" key="4">
    <source>
        <dbReference type="ARBA" id="ARBA00023136"/>
    </source>
</evidence>
<evidence type="ECO:0000313" key="9">
    <source>
        <dbReference type="EMBL" id="HEN14470.1"/>
    </source>
</evidence>
<dbReference type="GO" id="GO:0003954">
    <property type="term" value="F:NADH dehydrogenase activity"/>
    <property type="evidence" value="ECO:0007669"/>
    <property type="project" value="TreeGrafter"/>
</dbReference>
<comment type="caution">
    <text evidence="9">The sequence shown here is derived from an EMBL/GenBank/DDBJ whole genome shotgun (WGS) entry which is preliminary data.</text>
</comment>
<dbReference type="GO" id="GO:0015990">
    <property type="term" value="P:electron transport coupled proton transport"/>
    <property type="evidence" value="ECO:0007669"/>
    <property type="project" value="TreeGrafter"/>
</dbReference>
<gene>
    <name evidence="9" type="ORF">ENQ76_03235</name>
</gene>
<feature type="transmembrane region" description="Helical" evidence="6">
    <location>
        <begin position="143"/>
        <end position="164"/>
    </location>
</feature>
<feature type="domain" description="NADH-Ubiquinone oxidoreductase (complex I) chain 5 N-terminal" evidence="8">
    <location>
        <begin position="12"/>
        <end position="48"/>
    </location>
</feature>
<organism evidence="9">
    <name type="scientific">Schlesneria paludicola</name>
    <dbReference type="NCBI Taxonomy" id="360056"/>
    <lineage>
        <taxon>Bacteria</taxon>
        <taxon>Pseudomonadati</taxon>
        <taxon>Planctomycetota</taxon>
        <taxon>Planctomycetia</taxon>
        <taxon>Planctomycetales</taxon>
        <taxon>Planctomycetaceae</taxon>
        <taxon>Schlesneria</taxon>
    </lineage>
</organism>
<dbReference type="InterPro" id="IPR001516">
    <property type="entry name" value="Proton_antipo_N"/>
</dbReference>
<comment type="subcellular location">
    <subcellularLocation>
        <location evidence="1">Endomembrane system</location>
        <topology evidence="1">Multi-pass membrane protein</topology>
    </subcellularLocation>
    <subcellularLocation>
        <location evidence="5">Membrane</location>
        <topology evidence="5">Multi-pass membrane protein</topology>
    </subcellularLocation>
</comment>
<feature type="transmembrane region" description="Helical" evidence="6">
    <location>
        <begin position="354"/>
        <end position="372"/>
    </location>
</feature>
<dbReference type="EMBL" id="DSOK01000101">
    <property type="protein sequence ID" value="HEN14470.1"/>
    <property type="molecule type" value="Genomic_DNA"/>
</dbReference>
<feature type="transmembrane region" description="Helical" evidence="6">
    <location>
        <begin position="207"/>
        <end position="227"/>
    </location>
</feature>
<accession>A0A7C2NVJ9</accession>
<feature type="transmembrane region" description="Helical" evidence="6">
    <location>
        <begin position="20"/>
        <end position="40"/>
    </location>
</feature>
<dbReference type="GO" id="GO:0016020">
    <property type="term" value="C:membrane"/>
    <property type="evidence" value="ECO:0007669"/>
    <property type="project" value="UniProtKB-SubCell"/>
</dbReference>
<evidence type="ECO:0000256" key="3">
    <source>
        <dbReference type="ARBA" id="ARBA00022989"/>
    </source>
</evidence>
<sequence length="449" mass="47506">MPLFQFDGLPLFRPDPLSGVMAALILFVVLNVIAYSNRYLAGDRHQRRHRGCVLLLAASVLTMVFADHLLLLLLAWTVSNLVLVRLMIHNGQWSAARNSGLLALRTLGFGSVALGAGFWLLADSAGGASLSGMLAADGEPTMGQSAGLLLIAIAALTQSAAWPFHRWLTSSLNSPTPVSALMHAGVVNGGGFLLARFAPLYATQPALLHGLFVAGLVTAMVGSFWKLLQTDVKRMLACSTMGQMGFMLMQCGMGLFAPAISHLCWHGLFKAYLFLSAGSVVQEKRSSIPAGAPSPVRTLLACLAGVCGALAFAATTATELDFTNTACLMIVLAFMAATQLALGILHQPLTAARLMGAVLVGSGAGGLYGLSIRLVEAALAAPHAMQPQPMDVVYFAGMVLVFLAWIGMNLNLPARLQSRTAWKRLYLAALNASQPDPRTVTATRTTYQS</sequence>
<dbReference type="Pfam" id="PF00361">
    <property type="entry name" value="Proton_antipo_M"/>
    <property type="match status" value="1"/>
</dbReference>
<feature type="transmembrane region" description="Helical" evidence="6">
    <location>
        <begin position="392"/>
        <end position="414"/>
    </location>
</feature>
<evidence type="ECO:0000256" key="6">
    <source>
        <dbReference type="SAM" id="Phobius"/>
    </source>
</evidence>
<feature type="transmembrane region" description="Helical" evidence="6">
    <location>
        <begin position="99"/>
        <end position="122"/>
    </location>
</feature>
<dbReference type="Pfam" id="PF00662">
    <property type="entry name" value="Proton_antipo_N"/>
    <property type="match status" value="1"/>
</dbReference>
<dbReference type="GO" id="GO:0042773">
    <property type="term" value="P:ATP synthesis coupled electron transport"/>
    <property type="evidence" value="ECO:0007669"/>
    <property type="project" value="InterPro"/>
</dbReference>
<feature type="transmembrane region" description="Helical" evidence="6">
    <location>
        <begin position="52"/>
        <end position="79"/>
    </location>
</feature>
<dbReference type="InterPro" id="IPR001750">
    <property type="entry name" value="ND/Mrp_TM"/>
</dbReference>
<keyword evidence="3 6" id="KW-1133">Transmembrane helix</keyword>
<dbReference type="PANTHER" id="PTHR42829:SF1">
    <property type="entry name" value="INORGANIC CARBON TRANSPORTER SUBUNIT DABB-RELATED"/>
    <property type="match status" value="1"/>
</dbReference>
<evidence type="ECO:0000256" key="2">
    <source>
        <dbReference type="ARBA" id="ARBA00022692"/>
    </source>
</evidence>
<protein>
    <submittedName>
        <fullName evidence="9">Proton-conducting membrane transporter</fullName>
    </submittedName>
</protein>
<reference evidence="9" key="1">
    <citation type="journal article" date="2020" name="mSystems">
        <title>Genome- and Community-Level Interaction Insights into Carbon Utilization and Element Cycling Functions of Hydrothermarchaeota in Hydrothermal Sediment.</title>
        <authorList>
            <person name="Zhou Z."/>
            <person name="Liu Y."/>
            <person name="Xu W."/>
            <person name="Pan J."/>
            <person name="Luo Z.H."/>
            <person name="Li M."/>
        </authorList>
    </citation>
    <scope>NUCLEOTIDE SEQUENCE [LARGE SCALE GENOMIC DNA]</scope>
    <source>
        <strain evidence="9">SpSt-339</strain>
    </source>
</reference>
<name>A0A7C2NVJ9_9PLAN</name>
<dbReference type="PANTHER" id="PTHR42829">
    <property type="entry name" value="NADH-UBIQUINONE OXIDOREDUCTASE CHAIN 5"/>
    <property type="match status" value="1"/>
</dbReference>
<dbReference type="InterPro" id="IPR003945">
    <property type="entry name" value="NU5C-like"/>
</dbReference>
<evidence type="ECO:0000256" key="1">
    <source>
        <dbReference type="ARBA" id="ARBA00004127"/>
    </source>
</evidence>
<feature type="domain" description="NADH:quinone oxidoreductase/Mrp antiporter transmembrane" evidence="7">
    <location>
        <begin position="66"/>
        <end position="285"/>
    </location>
</feature>
<dbReference type="AlphaFoldDB" id="A0A7C2NVJ9"/>
<keyword evidence="4 6" id="KW-0472">Membrane</keyword>
<feature type="transmembrane region" description="Helical" evidence="6">
    <location>
        <begin position="247"/>
        <end position="275"/>
    </location>
</feature>
<dbReference type="GO" id="GO:0008137">
    <property type="term" value="F:NADH dehydrogenase (ubiquinone) activity"/>
    <property type="evidence" value="ECO:0007669"/>
    <property type="project" value="InterPro"/>
</dbReference>
<feature type="transmembrane region" description="Helical" evidence="6">
    <location>
        <begin position="296"/>
        <end position="316"/>
    </location>
</feature>
<feature type="transmembrane region" description="Helical" evidence="6">
    <location>
        <begin position="322"/>
        <end position="342"/>
    </location>
</feature>
<evidence type="ECO:0000259" key="8">
    <source>
        <dbReference type="Pfam" id="PF00662"/>
    </source>
</evidence>
<evidence type="ECO:0000259" key="7">
    <source>
        <dbReference type="Pfam" id="PF00361"/>
    </source>
</evidence>
<feature type="transmembrane region" description="Helical" evidence="6">
    <location>
        <begin position="176"/>
        <end position="195"/>
    </location>
</feature>
<dbReference type="PRINTS" id="PR01434">
    <property type="entry name" value="NADHDHGNASE5"/>
</dbReference>
<proteinExistence type="predicted"/>
<evidence type="ECO:0000256" key="5">
    <source>
        <dbReference type="RuleBase" id="RU000320"/>
    </source>
</evidence>